<dbReference type="OMA" id="PARCLLM"/>
<feature type="region of interest" description="Disordered" evidence="1">
    <location>
        <begin position="59"/>
        <end position="80"/>
    </location>
</feature>
<reference evidence="2" key="2">
    <citation type="submission" date="2012-12" db="EMBL/GenBank/DDBJ databases">
        <authorList>
            <consortium name="WormBase Consortium"/>
            <person name="Ghedin E."/>
            <person name="Paulini M."/>
        </authorList>
    </citation>
    <scope>NUCLEOTIDE SEQUENCE</scope>
    <source>
        <strain evidence="2">FR3</strain>
    </source>
</reference>
<gene>
    <name evidence="2" type="primary">Bm8080</name>
    <name evidence="2" type="ORF">BM_Bm8080</name>
</gene>
<dbReference type="AlphaFoldDB" id="A0A1I9G8E2"/>
<accession>A0A1I9G8E2</accession>
<protein>
    <submittedName>
        <fullName evidence="2">Bm8080, isoform a</fullName>
    </submittedName>
</protein>
<dbReference type="EMBL" id="LN855384">
    <property type="protein sequence ID" value="CDQ06130.1"/>
    <property type="molecule type" value="Genomic_DNA"/>
</dbReference>
<reference evidence="2" key="1">
    <citation type="journal article" date="2007" name="Science">
        <title>Draft genome of the filarial nematode parasite Brugia malayi.</title>
        <authorList>
            <person name="Ghedin E."/>
            <person name="Wang S."/>
            <person name="Spiro D."/>
            <person name="Caler E."/>
            <person name="Zhao Q."/>
            <person name="Crabtree J."/>
            <person name="Allen J.E."/>
            <person name="Delcher A.L."/>
            <person name="Guiliano D.B."/>
            <person name="Miranda-Saavedra D."/>
            <person name="Angiuoli S.V."/>
            <person name="Creasy T."/>
            <person name="Amedeo P."/>
            <person name="Haas B."/>
            <person name="El-Sayed N.M."/>
            <person name="Wortman J.R."/>
            <person name="Feldblyum T."/>
            <person name="Tallon L."/>
            <person name="Schatz M."/>
            <person name="Shumway M."/>
            <person name="Koo H."/>
            <person name="Salzberg S.L."/>
            <person name="Schobel S."/>
            <person name="Pertea M."/>
            <person name="Pop M."/>
            <person name="White O."/>
            <person name="Barton G.J."/>
            <person name="Carlow C.K."/>
            <person name="Crawford M.J."/>
            <person name="Daub J."/>
            <person name="Dimmic M.W."/>
            <person name="Estes C.F."/>
            <person name="Foster J.M."/>
            <person name="Ganatra M."/>
            <person name="Gregory W.F."/>
            <person name="Johnson N.M."/>
            <person name="Jin J."/>
            <person name="Komuniecki R."/>
            <person name="Korf I."/>
            <person name="Kumar S."/>
            <person name="Laney S."/>
            <person name="Li B.W."/>
            <person name="Li W."/>
            <person name="Lindblom T.H."/>
            <person name="Lustigman S."/>
            <person name="Ma D."/>
            <person name="Maina C.V."/>
            <person name="Martin D.M."/>
            <person name="McCarter J.P."/>
            <person name="McReynolds L."/>
            <person name="Mitreva M."/>
            <person name="Nutman T.B."/>
            <person name="Parkinson J."/>
            <person name="Peregrin-Alvarez J.M."/>
            <person name="Poole C."/>
            <person name="Ren Q."/>
            <person name="Saunders L."/>
            <person name="Sluder A.E."/>
            <person name="Smith K."/>
            <person name="Stanke M."/>
            <person name="Unnasch T.R."/>
            <person name="Ware J."/>
            <person name="Wei A.D."/>
            <person name="Weil G."/>
            <person name="Williams D.J."/>
            <person name="Zhang Y."/>
            <person name="Williams S.A."/>
            <person name="Fraser-Liggett C."/>
            <person name="Slatko B."/>
            <person name="Blaxter M.L."/>
            <person name="Scott A.L."/>
        </authorList>
    </citation>
    <scope>NUCLEOTIDE SEQUENCE</scope>
    <source>
        <strain evidence="2">FR3</strain>
    </source>
</reference>
<evidence type="ECO:0000313" key="2">
    <source>
        <dbReference type="EMBL" id="CDQ06130.1"/>
    </source>
</evidence>
<proteinExistence type="predicted"/>
<sequence>MDKKEIKVAECFGIDMKDRLCVVDRNRYRLESIRHSLRTTGQGDTGSFKEKKSVAVLGVHGDDGSSSSSSSSSGSSSNRRNRLTHYPVLVPPRWPVFVVVVPVDGAGGGQGKLSSLLVRYLVSVSVLINIYIELSEELEKPVMIGICDDGRMILGWPIGMEWNEKEGELFNDTRKGDGRERY</sequence>
<organism evidence="2">
    <name type="scientific">Brugia malayi</name>
    <name type="common">Filarial nematode worm</name>
    <dbReference type="NCBI Taxonomy" id="6279"/>
    <lineage>
        <taxon>Eukaryota</taxon>
        <taxon>Metazoa</taxon>
        <taxon>Ecdysozoa</taxon>
        <taxon>Nematoda</taxon>
        <taxon>Chromadorea</taxon>
        <taxon>Rhabditida</taxon>
        <taxon>Spirurina</taxon>
        <taxon>Spiruromorpha</taxon>
        <taxon>Filarioidea</taxon>
        <taxon>Onchocercidae</taxon>
        <taxon>Brugia</taxon>
    </lineage>
</organism>
<evidence type="ECO:0000256" key="1">
    <source>
        <dbReference type="SAM" id="MobiDB-lite"/>
    </source>
</evidence>
<feature type="compositionally biased region" description="Low complexity" evidence="1">
    <location>
        <begin position="64"/>
        <end position="77"/>
    </location>
</feature>
<name>A0A1I9G8E2_BRUMA</name>